<dbReference type="VEuPathDB" id="TriTrypDB:TcCLB.508163.50"/>
<feature type="compositionally biased region" description="Basic and acidic residues" evidence="1">
    <location>
        <begin position="267"/>
        <end position="282"/>
    </location>
</feature>
<feature type="compositionally biased region" description="Polar residues" evidence="1">
    <location>
        <begin position="344"/>
        <end position="369"/>
    </location>
</feature>
<keyword evidence="2" id="KW-0812">Transmembrane</keyword>
<comment type="caution">
    <text evidence="3">The sequence shown here is derived from an EMBL/GenBank/DDBJ whole genome shotgun (WGS) entry which is preliminary data.</text>
</comment>
<protein>
    <submittedName>
        <fullName evidence="3">Mucin-associated surface protein (MASP)</fullName>
    </submittedName>
</protein>
<dbReference type="VEuPathDB" id="TriTrypDB:BCY84_07967"/>
<accession>A0A2V2WK90</accession>
<organism evidence="3 4">
    <name type="scientific">Trypanosoma cruzi</name>
    <dbReference type="NCBI Taxonomy" id="5693"/>
    <lineage>
        <taxon>Eukaryota</taxon>
        <taxon>Discoba</taxon>
        <taxon>Euglenozoa</taxon>
        <taxon>Kinetoplastea</taxon>
        <taxon>Metakinetoplastina</taxon>
        <taxon>Trypanosomatida</taxon>
        <taxon>Trypanosomatidae</taxon>
        <taxon>Trypanosoma</taxon>
        <taxon>Schizotrypanum</taxon>
    </lineage>
</organism>
<dbReference type="VEuPathDB" id="TriTrypDB:TcCLB.508453.10"/>
<feature type="compositionally biased region" description="Polar residues" evidence="1">
    <location>
        <begin position="290"/>
        <end position="299"/>
    </location>
</feature>
<dbReference type="VEuPathDB" id="TriTrypDB:TcG_12012"/>
<dbReference type="VEuPathDB" id="TriTrypDB:Tc_MARK_6919"/>
<evidence type="ECO:0000313" key="3">
    <source>
        <dbReference type="EMBL" id="PWV08787.1"/>
    </source>
</evidence>
<keyword evidence="2" id="KW-0472">Membrane</keyword>
<gene>
    <name evidence="3" type="ORF">C3747_86g119</name>
</gene>
<evidence type="ECO:0000256" key="2">
    <source>
        <dbReference type="SAM" id="Phobius"/>
    </source>
</evidence>
<feature type="transmembrane region" description="Helical" evidence="2">
    <location>
        <begin position="40"/>
        <end position="64"/>
    </location>
</feature>
<evidence type="ECO:0000256" key="1">
    <source>
        <dbReference type="SAM" id="MobiDB-lite"/>
    </source>
</evidence>
<dbReference type="VEuPathDB" id="TriTrypDB:C4B63_100g37"/>
<dbReference type="VEuPathDB" id="TriTrypDB:C3747_86g119"/>
<dbReference type="VEuPathDB" id="TriTrypDB:TcCLB.509657.30"/>
<name>A0A2V2WK90_TRYCR</name>
<dbReference type="AlphaFoldDB" id="A0A2V2WK90"/>
<proteinExistence type="predicted"/>
<dbReference type="EMBL" id="PRFC01000086">
    <property type="protein sequence ID" value="PWV08787.1"/>
    <property type="molecule type" value="Genomic_DNA"/>
</dbReference>
<dbReference type="Proteomes" id="UP000246078">
    <property type="component" value="Unassembled WGS sequence"/>
</dbReference>
<feature type="compositionally biased region" description="Acidic residues" evidence="1">
    <location>
        <begin position="318"/>
        <end position="327"/>
    </location>
</feature>
<sequence>MKRVPLVMFFTVPCFFFFLLLLYVDVLLVCGEGYTQVTGVMAMLTGRVLLVCALCVLWCGAGGAHAEDDAGVTSPGASASDGKSFQEPPPIVHGGSHNSVLTASDVNEQTDETDKEVLLTKEVAGSDEVPQTSGEEIPPPSPSPKKSKGGGGPPQEDDLNLEKVDENVMQPEKQRRVEEGLETLGDGEAGVTKQNEGIGVQSQDHETPFQEEDTINGEGHQQTHGKDQQTNVEDIPPRKSAGDYSSGEHKGNDGSNEKEEKEGEEGVEGRERHRAQEREEAAHVSGAPKVNSTDIQQEVQRTHAGETPTGIKQKAGEEKDDEAEEEREEQKKQNQENPPGKVQETITGANATNQINTMPGDSDGSTAVSHATSPLFLHLVVVACAAAAAVVAA</sequence>
<dbReference type="VEuPathDB" id="TriTrypDB:TCDM_12224"/>
<feature type="transmembrane region" description="Helical" evidence="2">
    <location>
        <begin position="375"/>
        <end position="392"/>
    </location>
</feature>
<feature type="compositionally biased region" description="Basic and acidic residues" evidence="1">
    <location>
        <begin position="160"/>
        <end position="179"/>
    </location>
</feature>
<evidence type="ECO:0000313" key="4">
    <source>
        <dbReference type="Proteomes" id="UP000246078"/>
    </source>
</evidence>
<feature type="compositionally biased region" description="Polar residues" evidence="1">
    <location>
        <begin position="96"/>
        <end position="107"/>
    </location>
</feature>
<feature type="transmembrane region" description="Helical" evidence="2">
    <location>
        <begin position="6"/>
        <end position="28"/>
    </location>
</feature>
<feature type="compositionally biased region" description="Basic and acidic residues" evidence="1">
    <location>
        <begin position="235"/>
        <end position="261"/>
    </location>
</feature>
<dbReference type="VEuPathDB" id="TriTrypDB:TcCL_NonESM12882"/>
<dbReference type="VEuPathDB" id="TriTrypDB:TcBrA4_0173100"/>
<keyword evidence="2" id="KW-1133">Transmembrane helix</keyword>
<dbReference type="VEuPathDB" id="TriTrypDB:ECC02_009612"/>
<feature type="region of interest" description="Disordered" evidence="1">
    <location>
        <begin position="69"/>
        <end position="369"/>
    </location>
</feature>
<reference evidence="3 4" key="1">
    <citation type="journal article" date="2018" name="Microb. Genom.">
        <title>Expanding an expanded genome: long-read sequencing of Trypanosoma cruzi.</title>
        <authorList>
            <person name="Berna L."/>
            <person name="Rodriguez M."/>
            <person name="Chiribao M.L."/>
            <person name="Parodi-Talice A."/>
            <person name="Pita S."/>
            <person name="Rijo G."/>
            <person name="Alvarez-Valin F."/>
            <person name="Robello C."/>
        </authorList>
    </citation>
    <scope>NUCLEOTIDE SEQUENCE [LARGE SCALE GENOMIC DNA]</scope>
    <source>
        <strain evidence="3 4">TCC</strain>
    </source>
</reference>
<dbReference type="VEuPathDB" id="TriTrypDB:TCSYLVIO_008616"/>